<dbReference type="Proteomes" id="UP001287356">
    <property type="component" value="Unassembled WGS sequence"/>
</dbReference>
<feature type="compositionally biased region" description="Basic and acidic residues" evidence="1">
    <location>
        <begin position="39"/>
        <end position="50"/>
    </location>
</feature>
<accession>A0AAE0MZ10</accession>
<comment type="caution">
    <text evidence="2">The sequence shown here is derived from an EMBL/GenBank/DDBJ whole genome shotgun (WGS) entry which is preliminary data.</text>
</comment>
<keyword evidence="3" id="KW-1185">Reference proteome</keyword>
<feature type="region of interest" description="Disordered" evidence="1">
    <location>
        <begin position="95"/>
        <end position="149"/>
    </location>
</feature>
<feature type="region of interest" description="Disordered" evidence="1">
    <location>
        <begin position="39"/>
        <end position="63"/>
    </location>
</feature>
<dbReference type="AlphaFoldDB" id="A0AAE0MZ10"/>
<dbReference type="EMBL" id="JAULSN010000011">
    <property type="protein sequence ID" value="KAK3361583.1"/>
    <property type="molecule type" value="Genomic_DNA"/>
</dbReference>
<sequence>MLHVLCAMLGCAALWHPERRAERKRGKRRCACACACGSENREREREENQSDGRTVSKRARREESVTWIGEQLMGSRAGGAQVMYAQTQRARARSFLSLPLSPRLQRGPHEKPRRERKKPAELAAQKLATSQPSHPSTPPQAVSQATFAG</sequence>
<protein>
    <submittedName>
        <fullName evidence="2">Uncharacterized protein</fullName>
    </submittedName>
</protein>
<reference evidence="2" key="2">
    <citation type="submission" date="2023-06" db="EMBL/GenBank/DDBJ databases">
        <authorList>
            <consortium name="Lawrence Berkeley National Laboratory"/>
            <person name="Haridas S."/>
            <person name="Hensen N."/>
            <person name="Bonometti L."/>
            <person name="Westerberg I."/>
            <person name="Brannstrom I.O."/>
            <person name="Guillou S."/>
            <person name="Cros-Aarteil S."/>
            <person name="Calhoun S."/>
            <person name="Kuo A."/>
            <person name="Mondo S."/>
            <person name="Pangilinan J."/>
            <person name="Riley R."/>
            <person name="Labutti K."/>
            <person name="Andreopoulos B."/>
            <person name="Lipzen A."/>
            <person name="Chen C."/>
            <person name="Yanf M."/>
            <person name="Daum C."/>
            <person name="Ng V."/>
            <person name="Clum A."/>
            <person name="Steindorff A."/>
            <person name="Ohm R."/>
            <person name="Martin F."/>
            <person name="Silar P."/>
            <person name="Natvig D."/>
            <person name="Lalanne C."/>
            <person name="Gautier V."/>
            <person name="Ament-Velasquez S.L."/>
            <person name="Kruys A."/>
            <person name="Hutchinson M.I."/>
            <person name="Powell A.J."/>
            <person name="Barry K."/>
            <person name="Miller A.N."/>
            <person name="Grigoriev I.V."/>
            <person name="Debuchy R."/>
            <person name="Gladieux P."/>
            <person name="Thoren M.H."/>
            <person name="Johannesson H."/>
        </authorList>
    </citation>
    <scope>NUCLEOTIDE SEQUENCE</scope>
    <source>
        <strain evidence="2">CBS 958.72</strain>
    </source>
</reference>
<organism evidence="2 3">
    <name type="scientific">Lasiosphaeria ovina</name>
    <dbReference type="NCBI Taxonomy" id="92902"/>
    <lineage>
        <taxon>Eukaryota</taxon>
        <taxon>Fungi</taxon>
        <taxon>Dikarya</taxon>
        <taxon>Ascomycota</taxon>
        <taxon>Pezizomycotina</taxon>
        <taxon>Sordariomycetes</taxon>
        <taxon>Sordariomycetidae</taxon>
        <taxon>Sordariales</taxon>
        <taxon>Lasiosphaeriaceae</taxon>
        <taxon>Lasiosphaeria</taxon>
    </lineage>
</organism>
<gene>
    <name evidence="2" type="ORF">B0T24DRAFT_111091</name>
</gene>
<proteinExistence type="predicted"/>
<evidence type="ECO:0000256" key="1">
    <source>
        <dbReference type="SAM" id="MobiDB-lite"/>
    </source>
</evidence>
<evidence type="ECO:0000313" key="3">
    <source>
        <dbReference type="Proteomes" id="UP001287356"/>
    </source>
</evidence>
<evidence type="ECO:0000313" key="2">
    <source>
        <dbReference type="EMBL" id="KAK3361583.1"/>
    </source>
</evidence>
<feature type="compositionally biased region" description="Low complexity" evidence="1">
    <location>
        <begin position="95"/>
        <end position="104"/>
    </location>
</feature>
<name>A0AAE0MZ10_9PEZI</name>
<reference evidence="2" key="1">
    <citation type="journal article" date="2023" name="Mol. Phylogenet. Evol.">
        <title>Genome-scale phylogeny and comparative genomics of the fungal order Sordariales.</title>
        <authorList>
            <person name="Hensen N."/>
            <person name="Bonometti L."/>
            <person name="Westerberg I."/>
            <person name="Brannstrom I.O."/>
            <person name="Guillou S."/>
            <person name="Cros-Aarteil S."/>
            <person name="Calhoun S."/>
            <person name="Haridas S."/>
            <person name="Kuo A."/>
            <person name="Mondo S."/>
            <person name="Pangilinan J."/>
            <person name="Riley R."/>
            <person name="LaButti K."/>
            <person name="Andreopoulos B."/>
            <person name="Lipzen A."/>
            <person name="Chen C."/>
            <person name="Yan M."/>
            <person name="Daum C."/>
            <person name="Ng V."/>
            <person name="Clum A."/>
            <person name="Steindorff A."/>
            <person name="Ohm R.A."/>
            <person name="Martin F."/>
            <person name="Silar P."/>
            <person name="Natvig D.O."/>
            <person name="Lalanne C."/>
            <person name="Gautier V."/>
            <person name="Ament-Velasquez S.L."/>
            <person name="Kruys A."/>
            <person name="Hutchinson M.I."/>
            <person name="Powell A.J."/>
            <person name="Barry K."/>
            <person name="Miller A.N."/>
            <person name="Grigoriev I.V."/>
            <person name="Debuchy R."/>
            <person name="Gladieux P."/>
            <person name="Hiltunen Thoren M."/>
            <person name="Johannesson H."/>
        </authorList>
    </citation>
    <scope>NUCLEOTIDE SEQUENCE</scope>
    <source>
        <strain evidence="2">CBS 958.72</strain>
    </source>
</reference>